<evidence type="ECO:0000256" key="3">
    <source>
        <dbReference type="SAM" id="MobiDB-lite"/>
    </source>
</evidence>
<dbReference type="FunCoup" id="A7TMY9">
    <property type="interactions" value="137"/>
</dbReference>
<dbReference type="RefSeq" id="XP_001644235.1">
    <property type="nucleotide sequence ID" value="XM_001644185.1"/>
</dbReference>
<keyword evidence="2" id="KW-0342">GTP-binding</keyword>
<dbReference type="EMBL" id="DS480426">
    <property type="protein sequence ID" value="EDO16377.1"/>
    <property type="molecule type" value="Genomic_DNA"/>
</dbReference>
<dbReference type="OrthoDB" id="25896at2759"/>
<dbReference type="SUPFAM" id="SSF52540">
    <property type="entry name" value="P-loop containing nucleoside triphosphate hydrolases"/>
    <property type="match status" value="1"/>
</dbReference>
<dbReference type="AlphaFoldDB" id="A7TMY9"/>
<evidence type="ECO:0000313" key="4">
    <source>
        <dbReference type="EMBL" id="EDO16377.1"/>
    </source>
</evidence>
<dbReference type="PROSITE" id="PS51419">
    <property type="entry name" value="RAB"/>
    <property type="match status" value="1"/>
</dbReference>
<evidence type="ECO:0000256" key="1">
    <source>
        <dbReference type="ARBA" id="ARBA00022741"/>
    </source>
</evidence>
<dbReference type="GO" id="GO:0016020">
    <property type="term" value="C:membrane"/>
    <property type="evidence" value="ECO:0007669"/>
    <property type="project" value="InterPro"/>
</dbReference>
<protein>
    <submittedName>
        <fullName evidence="4">Uncharacterized protein</fullName>
    </submittedName>
</protein>
<dbReference type="HOGENOM" id="CLU_824386_0_0_1"/>
<dbReference type="eggNOG" id="KOG0093">
    <property type="taxonomic scope" value="Eukaryota"/>
</dbReference>
<dbReference type="InterPro" id="IPR027417">
    <property type="entry name" value="P-loop_NTPase"/>
</dbReference>
<dbReference type="PANTHER" id="PTHR24070">
    <property type="entry name" value="RAS, DI-RAS, AND RHEB FAMILY MEMBERS OF SMALL GTPASE SUPERFAMILY"/>
    <property type="match status" value="1"/>
</dbReference>
<dbReference type="GO" id="GO:0003924">
    <property type="term" value="F:GTPase activity"/>
    <property type="evidence" value="ECO:0007669"/>
    <property type="project" value="InterPro"/>
</dbReference>
<dbReference type="STRING" id="436907.A7TMY9"/>
<dbReference type="InParanoid" id="A7TMY9"/>
<dbReference type="PhylomeDB" id="A7TMY9"/>
<dbReference type="Gene3D" id="3.40.50.300">
    <property type="entry name" value="P-loop containing nucleotide triphosphate hydrolases"/>
    <property type="match status" value="1"/>
</dbReference>
<keyword evidence="1" id="KW-0547">Nucleotide-binding</keyword>
<dbReference type="PROSITE" id="PS51421">
    <property type="entry name" value="RAS"/>
    <property type="match status" value="1"/>
</dbReference>
<dbReference type="KEGG" id="vpo:Kpol_1051p26"/>
<evidence type="ECO:0000256" key="2">
    <source>
        <dbReference type="ARBA" id="ARBA00023134"/>
    </source>
</evidence>
<dbReference type="GO" id="GO:0005525">
    <property type="term" value="F:GTP binding"/>
    <property type="evidence" value="ECO:0007669"/>
    <property type="project" value="UniProtKB-KW"/>
</dbReference>
<sequence>MTGIILFNYDRNSIQNDEYRCYEVNNHRITVIGKGCTGKTSLILRLVHEPNNTSKIASGEERCTEDVFSKTIGCQSLIDYINEHKGDKDFKCDPNLIEELETKRKYGTTKIQVLDSSFAIDKEDINDEFNPIRIMQLKQSDSFIFCFESTSVESLMELTSYYYDILKVYDNDVSRLPPITFVCTKTDLAYNILAEDIQHFADEIGLEIVRNKNFFEVSTTIDYSIVFDDLLVNIVLEIENFKYNRRMELEEAEISLGINEPETIHCDTEKDDIMENSNSLVDNFTCSSVTDDTKVDKKVTTVEKKVKPAAPSKRSVEKRSTEVTPKKKSQTTCCVIA</sequence>
<keyword evidence="5" id="KW-1185">Reference proteome</keyword>
<evidence type="ECO:0000313" key="5">
    <source>
        <dbReference type="Proteomes" id="UP000000267"/>
    </source>
</evidence>
<feature type="compositionally biased region" description="Basic and acidic residues" evidence="3">
    <location>
        <begin position="314"/>
        <end position="325"/>
    </location>
</feature>
<reference evidence="4 5" key="1">
    <citation type="journal article" date="2007" name="Proc. Natl. Acad. Sci. U.S.A.">
        <title>Independent sorting-out of thousands of duplicated gene pairs in two yeast species descended from a whole-genome duplication.</title>
        <authorList>
            <person name="Scannell D.R."/>
            <person name="Frank A.C."/>
            <person name="Conant G.C."/>
            <person name="Byrne K.P."/>
            <person name="Woolfit M."/>
            <person name="Wolfe K.H."/>
        </authorList>
    </citation>
    <scope>NUCLEOTIDE SEQUENCE [LARGE SCALE GENOMIC DNA]</scope>
    <source>
        <strain evidence="5">ATCC 22028 / DSM 70294 / BCRC 21397 / CBS 2163 / NBRC 10782 / NRRL Y-8283 / UCD 57-17</strain>
    </source>
</reference>
<proteinExistence type="predicted"/>
<dbReference type="Proteomes" id="UP000000267">
    <property type="component" value="Unassembled WGS sequence"/>
</dbReference>
<dbReference type="OMA" id="EERCTED"/>
<dbReference type="GeneID" id="5544523"/>
<dbReference type="GO" id="GO:0007165">
    <property type="term" value="P:signal transduction"/>
    <property type="evidence" value="ECO:0007669"/>
    <property type="project" value="InterPro"/>
</dbReference>
<feature type="region of interest" description="Disordered" evidence="3">
    <location>
        <begin position="306"/>
        <end position="331"/>
    </location>
</feature>
<accession>A7TMY9</accession>
<organism evidence="5">
    <name type="scientific">Vanderwaltozyma polyspora (strain ATCC 22028 / DSM 70294 / BCRC 21397 / CBS 2163 / NBRC 10782 / NRRL Y-8283 / UCD 57-17)</name>
    <name type="common">Kluyveromyces polysporus</name>
    <dbReference type="NCBI Taxonomy" id="436907"/>
    <lineage>
        <taxon>Eukaryota</taxon>
        <taxon>Fungi</taxon>
        <taxon>Dikarya</taxon>
        <taxon>Ascomycota</taxon>
        <taxon>Saccharomycotina</taxon>
        <taxon>Saccharomycetes</taxon>
        <taxon>Saccharomycetales</taxon>
        <taxon>Saccharomycetaceae</taxon>
        <taxon>Vanderwaltozyma</taxon>
    </lineage>
</organism>
<gene>
    <name evidence="4" type="ORF">Kpol_1051p26</name>
</gene>
<dbReference type="InterPro" id="IPR020849">
    <property type="entry name" value="Small_GTPase_Ras-type"/>
</dbReference>
<dbReference type="InterPro" id="IPR001806">
    <property type="entry name" value="Small_GTPase"/>
</dbReference>
<name>A7TMY9_VANPO</name>